<dbReference type="EMBL" id="FOLL01000002">
    <property type="protein sequence ID" value="SFB90569.1"/>
    <property type="molecule type" value="Genomic_DNA"/>
</dbReference>
<dbReference type="InterPro" id="IPR017850">
    <property type="entry name" value="Alkaline_phosphatase_core_sf"/>
</dbReference>
<dbReference type="Pfam" id="PF00884">
    <property type="entry name" value="Sulfatase"/>
    <property type="match status" value="1"/>
</dbReference>
<dbReference type="GO" id="GO:0046872">
    <property type="term" value="F:metal ion binding"/>
    <property type="evidence" value="ECO:0007669"/>
    <property type="project" value="UniProtKB-KW"/>
</dbReference>
<dbReference type="OrthoDB" id="9789742at2"/>
<protein>
    <submittedName>
        <fullName evidence="9">Arylsulfatase A</fullName>
    </submittedName>
</protein>
<feature type="signal peptide" evidence="7">
    <location>
        <begin position="1"/>
        <end position="20"/>
    </location>
</feature>
<keyword evidence="5" id="KW-0378">Hydrolase</keyword>
<keyword evidence="6" id="KW-0106">Calcium</keyword>
<gene>
    <name evidence="9" type="ORF">SAMN05421747_10219</name>
</gene>
<dbReference type="GO" id="GO:0005737">
    <property type="term" value="C:cytoplasm"/>
    <property type="evidence" value="ECO:0007669"/>
    <property type="project" value="TreeGrafter"/>
</dbReference>
<dbReference type="InterPro" id="IPR035874">
    <property type="entry name" value="IDS"/>
</dbReference>
<comment type="cofactor">
    <cofactor evidence="1">
        <name>Ca(2+)</name>
        <dbReference type="ChEBI" id="CHEBI:29108"/>
    </cofactor>
</comment>
<evidence type="ECO:0000259" key="8">
    <source>
        <dbReference type="Pfam" id="PF00884"/>
    </source>
</evidence>
<dbReference type="SUPFAM" id="SSF53649">
    <property type="entry name" value="Alkaline phosphatase-like"/>
    <property type="match status" value="1"/>
</dbReference>
<accession>A0A1I1ETU2</accession>
<evidence type="ECO:0000256" key="5">
    <source>
        <dbReference type="ARBA" id="ARBA00022801"/>
    </source>
</evidence>
<organism evidence="9 10">
    <name type="scientific">Parapedobacter composti</name>
    <dbReference type="NCBI Taxonomy" id="623281"/>
    <lineage>
        <taxon>Bacteria</taxon>
        <taxon>Pseudomonadati</taxon>
        <taxon>Bacteroidota</taxon>
        <taxon>Sphingobacteriia</taxon>
        <taxon>Sphingobacteriales</taxon>
        <taxon>Sphingobacteriaceae</taxon>
        <taxon>Parapedobacter</taxon>
    </lineage>
</organism>
<keyword evidence="3" id="KW-0479">Metal-binding</keyword>
<comment type="similarity">
    <text evidence="2">Belongs to the sulfatase family.</text>
</comment>
<evidence type="ECO:0000256" key="2">
    <source>
        <dbReference type="ARBA" id="ARBA00008779"/>
    </source>
</evidence>
<evidence type="ECO:0000313" key="10">
    <source>
        <dbReference type="Proteomes" id="UP000199577"/>
    </source>
</evidence>
<feature type="domain" description="Sulfatase N-terminal" evidence="8">
    <location>
        <begin position="29"/>
        <end position="396"/>
    </location>
</feature>
<keyword evidence="10" id="KW-1185">Reference proteome</keyword>
<dbReference type="Gene3D" id="3.40.720.10">
    <property type="entry name" value="Alkaline Phosphatase, subunit A"/>
    <property type="match status" value="1"/>
</dbReference>
<dbReference type="Proteomes" id="UP000199577">
    <property type="component" value="Unassembled WGS sequence"/>
</dbReference>
<dbReference type="CDD" id="cd16030">
    <property type="entry name" value="iduronate-2-sulfatase"/>
    <property type="match status" value="1"/>
</dbReference>
<evidence type="ECO:0000256" key="4">
    <source>
        <dbReference type="ARBA" id="ARBA00022729"/>
    </source>
</evidence>
<dbReference type="STRING" id="623281.SAMN05421747_10219"/>
<keyword evidence="4 7" id="KW-0732">Signal</keyword>
<dbReference type="PANTHER" id="PTHR45953:SF1">
    <property type="entry name" value="IDURONATE 2-SULFATASE"/>
    <property type="match status" value="1"/>
</dbReference>
<dbReference type="GO" id="GO:0004423">
    <property type="term" value="F:iduronate-2-sulfatase activity"/>
    <property type="evidence" value="ECO:0007669"/>
    <property type="project" value="InterPro"/>
</dbReference>
<proteinExistence type="inferred from homology"/>
<evidence type="ECO:0000256" key="7">
    <source>
        <dbReference type="SAM" id="SignalP"/>
    </source>
</evidence>
<sequence length="492" mass="55460">MRFLPRIVTFFLLLPSYAWTQTMHNKRYNVLLICVDDLMPELGCYGNSIVKSPYIDSLAARSAVFTKHYVTVPTCGASRYSLLRSTLPRTKAALGNEAAKILSDPETAIGNEPETFIEQYRRNGYHTVGIGKISHSPDGYRYPYAGPKSDQRELPRSWDEVSFNPGKWGHGWNAFFAYADGESRITMQGEVPPYEAADVPDEGYPDGLTAALAVDKLKMLARQEKPFFMGVGFFKPHLPFNAPQQYWDLYDAGHLPLTAVPNIPANINLASLHNSAEFNQYRLGEESAALDQPLSDGYARKLIHGYYACISYVDAQVGKVLQALEETGLADRTVVVLWSDHGWHLGDYRVWGKHTLFDRALRSVLMIKTPAMSRCKVVNRITSTIDIGPTLLELCDLPPLSQADGRSLIPLLNDVQDKAWADVAYSYYNHGISMVTPQFRLTRYFRKEQPVIELYDHATDPLETRNIAERSPDIIRQLTPLWERGNTGVYAK</sequence>
<evidence type="ECO:0000256" key="6">
    <source>
        <dbReference type="ARBA" id="ARBA00022837"/>
    </source>
</evidence>
<dbReference type="InterPro" id="IPR000917">
    <property type="entry name" value="Sulfatase_N"/>
</dbReference>
<evidence type="ECO:0000256" key="1">
    <source>
        <dbReference type="ARBA" id="ARBA00001913"/>
    </source>
</evidence>
<evidence type="ECO:0000256" key="3">
    <source>
        <dbReference type="ARBA" id="ARBA00022723"/>
    </source>
</evidence>
<dbReference type="PANTHER" id="PTHR45953">
    <property type="entry name" value="IDURONATE 2-SULFATASE"/>
    <property type="match status" value="1"/>
</dbReference>
<reference evidence="9 10" key="1">
    <citation type="submission" date="2016-10" db="EMBL/GenBank/DDBJ databases">
        <authorList>
            <person name="de Groot N.N."/>
        </authorList>
    </citation>
    <scope>NUCLEOTIDE SEQUENCE [LARGE SCALE GENOMIC DNA]</scope>
    <source>
        <strain evidence="9 10">DSM 22900</strain>
    </source>
</reference>
<dbReference type="AlphaFoldDB" id="A0A1I1ETU2"/>
<name>A0A1I1ETU2_9SPHI</name>
<feature type="chain" id="PRO_5011594674" evidence="7">
    <location>
        <begin position="21"/>
        <end position="492"/>
    </location>
</feature>
<evidence type="ECO:0000313" key="9">
    <source>
        <dbReference type="EMBL" id="SFB90569.1"/>
    </source>
</evidence>